<keyword evidence="2" id="KW-1185">Reference proteome</keyword>
<name>A0A926QKF8_9BACL</name>
<dbReference type="RefSeq" id="WP_188175192.1">
    <property type="nucleotide sequence ID" value="NZ_JACVVD010000004.1"/>
</dbReference>
<dbReference type="AlphaFoldDB" id="A0A926QKF8"/>
<evidence type="ECO:0000313" key="2">
    <source>
        <dbReference type="Proteomes" id="UP000650466"/>
    </source>
</evidence>
<dbReference type="PANTHER" id="PTHR35145:SF1">
    <property type="entry name" value="CYTOPLASMIC PROTEIN"/>
    <property type="match status" value="1"/>
</dbReference>
<dbReference type="InterPro" id="IPR058532">
    <property type="entry name" value="YjbR/MT2646/Rv2570-like"/>
</dbReference>
<organism evidence="1 2">
    <name type="scientific">Paenibacillus sedimenti</name>
    <dbReference type="NCBI Taxonomy" id="2770274"/>
    <lineage>
        <taxon>Bacteria</taxon>
        <taxon>Bacillati</taxon>
        <taxon>Bacillota</taxon>
        <taxon>Bacilli</taxon>
        <taxon>Bacillales</taxon>
        <taxon>Paenibacillaceae</taxon>
        <taxon>Paenibacillus</taxon>
    </lineage>
</organism>
<dbReference type="GO" id="GO:0003677">
    <property type="term" value="F:DNA binding"/>
    <property type="evidence" value="ECO:0007669"/>
    <property type="project" value="UniProtKB-KW"/>
</dbReference>
<protein>
    <submittedName>
        <fullName evidence="1">MmcQ/YjbR family DNA-binding protein</fullName>
    </submittedName>
</protein>
<gene>
    <name evidence="1" type="ORF">ICC18_14905</name>
</gene>
<evidence type="ECO:0000313" key="1">
    <source>
        <dbReference type="EMBL" id="MBD0381414.1"/>
    </source>
</evidence>
<dbReference type="Proteomes" id="UP000650466">
    <property type="component" value="Unassembled WGS sequence"/>
</dbReference>
<dbReference type="Gene3D" id="3.90.1150.30">
    <property type="match status" value="1"/>
</dbReference>
<dbReference type="EMBL" id="JACVVD010000004">
    <property type="protein sequence ID" value="MBD0381414.1"/>
    <property type="molecule type" value="Genomic_DNA"/>
</dbReference>
<accession>A0A926QKF8</accession>
<dbReference type="SUPFAM" id="SSF142906">
    <property type="entry name" value="YjbR-like"/>
    <property type="match status" value="1"/>
</dbReference>
<sequence length="121" mass="13951">MNHKQLIELGLSYLGTSLRYPFDPDLPVLFVQEKMFALLGKQKGVESINLKTSPDEAWLQRETYPGSVIPGYHMNKQHWNTVMLNGTVPDDVIITMFRESYRLVIAKLPKAERDWLIPFSS</sequence>
<reference evidence="1" key="1">
    <citation type="submission" date="2020-09" db="EMBL/GenBank/DDBJ databases">
        <title>Draft Genome Sequence of Paenibacillus sp. WST5.</title>
        <authorList>
            <person name="Bao Z."/>
        </authorList>
    </citation>
    <scope>NUCLEOTIDE SEQUENCE</scope>
    <source>
        <strain evidence="1">WST5</strain>
    </source>
</reference>
<dbReference type="InterPro" id="IPR007351">
    <property type="entry name" value="YjbR"/>
</dbReference>
<comment type="caution">
    <text evidence="1">The sequence shown here is derived from an EMBL/GenBank/DDBJ whole genome shotgun (WGS) entry which is preliminary data.</text>
</comment>
<proteinExistence type="predicted"/>
<keyword evidence="1" id="KW-0238">DNA-binding</keyword>
<dbReference type="Pfam" id="PF04237">
    <property type="entry name" value="YjbR"/>
    <property type="match status" value="1"/>
</dbReference>
<dbReference type="PANTHER" id="PTHR35145">
    <property type="entry name" value="CYTOPLASMIC PROTEIN-RELATED"/>
    <property type="match status" value="1"/>
</dbReference>
<dbReference type="InterPro" id="IPR038056">
    <property type="entry name" value="YjbR-like_sf"/>
</dbReference>